<dbReference type="AlphaFoldDB" id="A0AAP0MSJ6"/>
<comment type="caution">
    <text evidence="2">The sequence shown here is derived from an EMBL/GenBank/DDBJ whole genome shotgun (WGS) entry which is preliminary data.</text>
</comment>
<keyword evidence="1" id="KW-0052">Apoplast</keyword>
<comment type="function">
    <text evidence="1">Dirigent proteins impart stereoselectivity on the phenoxy radical-coupling reaction, yielding optically active lignans from two molecules of coniferyl alcohol in the biosynthesis of lignans, flavonolignans, and alkaloids and thus plays a central role in plant secondary metabolism.</text>
</comment>
<keyword evidence="1" id="KW-0964">Secreted</keyword>
<comment type="subunit">
    <text evidence="1">Homodimer.</text>
</comment>
<comment type="subcellular location">
    <subcellularLocation>
        <location evidence="1">Secreted</location>
        <location evidence="1">Extracellular space</location>
        <location evidence="1">Apoplast</location>
    </subcellularLocation>
</comment>
<gene>
    <name evidence="2" type="ORF">WN944_009183</name>
</gene>
<dbReference type="InterPro" id="IPR004265">
    <property type="entry name" value="Dirigent"/>
</dbReference>
<sequence>MPVIGGSGLFRFARGYVQDRTHNFDPKTGDATVQYNVIALKLASLIEISLLACYCQSPQVLPCIVS</sequence>
<dbReference type="EMBL" id="JBCGBO010000002">
    <property type="protein sequence ID" value="KAK9220759.1"/>
    <property type="molecule type" value="Genomic_DNA"/>
</dbReference>
<dbReference type="GO" id="GO:0048046">
    <property type="term" value="C:apoplast"/>
    <property type="evidence" value="ECO:0007669"/>
    <property type="project" value="UniProtKB-SubCell"/>
</dbReference>
<evidence type="ECO:0000313" key="2">
    <source>
        <dbReference type="EMBL" id="KAK9220759.1"/>
    </source>
</evidence>
<comment type="similarity">
    <text evidence="1">Belongs to the plant dirigent protein family.</text>
</comment>
<reference evidence="2 3" key="1">
    <citation type="submission" date="2024-05" db="EMBL/GenBank/DDBJ databases">
        <title>Haplotype-resolved chromosome-level genome assembly of Huyou (Citrus changshanensis).</title>
        <authorList>
            <person name="Miao C."/>
            <person name="Chen W."/>
            <person name="Wu Y."/>
            <person name="Wang L."/>
            <person name="Zhao S."/>
            <person name="Grierson D."/>
            <person name="Xu C."/>
            <person name="Chen K."/>
        </authorList>
    </citation>
    <scope>NUCLEOTIDE SEQUENCE [LARGE SCALE GENOMIC DNA]</scope>
    <source>
        <strain evidence="2">01-14</strain>
        <tissue evidence="2">Leaf</tissue>
    </source>
</reference>
<evidence type="ECO:0000256" key="1">
    <source>
        <dbReference type="RuleBase" id="RU363099"/>
    </source>
</evidence>
<keyword evidence="3" id="KW-1185">Reference proteome</keyword>
<accession>A0AAP0MSJ6</accession>
<evidence type="ECO:0000313" key="3">
    <source>
        <dbReference type="Proteomes" id="UP001428341"/>
    </source>
</evidence>
<proteinExistence type="inferred from homology"/>
<dbReference type="Proteomes" id="UP001428341">
    <property type="component" value="Unassembled WGS sequence"/>
</dbReference>
<organism evidence="2 3">
    <name type="scientific">Citrus x changshan-huyou</name>
    <dbReference type="NCBI Taxonomy" id="2935761"/>
    <lineage>
        <taxon>Eukaryota</taxon>
        <taxon>Viridiplantae</taxon>
        <taxon>Streptophyta</taxon>
        <taxon>Embryophyta</taxon>
        <taxon>Tracheophyta</taxon>
        <taxon>Spermatophyta</taxon>
        <taxon>Magnoliopsida</taxon>
        <taxon>eudicotyledons</taxon>
        <taxon>Gunneridae</taxon>
        <taxon>Pentapetalae</taxon>
        <taxon>rosids</taxon>
        <taxon>malvids</taxon>
        <taxon>Sapindales</taxon>
        <taxon>Rutaceae</taxon>
        <taxon>Aurantioideae</taxon>
        <taxon>Citrus</taxon>
    </lineage>
</organism>
<protein>
    <recommendedName>
        <fullName evidence="1">Dirigent protein</fullName>
    </recommendedName>
</protein>
<name>A0AAP0MSJ6_9ROSI</name>
<dbReference type="Pfam" id="PF03018">
    <property type="entry name" value="Dirigent"/>
    <property type="match status" value="1"/>
</dbReference>